<evidence type="ECO:0000259" key="1">
    <source>
        <dbReference type="PROSITE" id="PS51886"/>
    </source>
</evidence>
<reference evidence="2 3" key="2">
    <citation type="submission" date="2017-10" db="EMBL/GenBank/DDBJ databases">
        <title>Extensive intraspecific genome diversity in a model arbuscular mycorrhizal fungus.</title>
        <authorList>
            <person name="Chen E.C.H."/>
            <person name="Morin E."/>
            <person name="Baudet D."/>
            <person name="Noel J."/>
            <person name="Ndikumana S."/>
            <person name="Charron P."/>
            <person name="St-Onge C."/>
            <person name="Giorgi J."/>
            <person name="Grigoriev I.V."/>
            <person name="Roux C."/>
            <person name="Martin F.M."/>
            <person name="Corradi N."/>
        </authorList>
    </citation>
    <scope>NUCLEOTIDE SEQUENCE [LARGE SCALE GENOMIC DNA]</scope>
    <source>
        <strain evidence="2 3">C2</strain>
    </source>
</reference>
<organism evidence="2 3">
    <name type="scientific">Rhizophagus irregularis</name>
    <dbReference type="NCBI Taxonomy" id="588596"/>
    <lineage>
        <taxon>Eukaryota</taxon>
        <taxon>Fungi</taxon>
        <taxon>Fungi incertae sedis</taxon>
        <taxon>Mucoromycota</taxon>
        <taxon>Glomeromycotina</taxon>
        <taxon>Glomeromycetes</taxon>
        <taxon>Glomerales</taxon>
        <taxon>Glomeraceae</taxon>
        <taxon>Rhizophagus</taxon>
    </lineage>
</organism>
<name>A0A2N1MVB6_9GLOM</name>
<comment type="caution">
    <text evidence="2">The sequence shown here is derived from an EMBL/GenBank/DDBJ whole genome shotgun (WGS) entry which is preliminary data.</text>
</comment>
<dbReference type="Pfam" id="PF07534">
    <property type="entry name" value="TLD"/>
    <property type="match status" value="1"/>
</dbReference>
<feature type="non-terminal residue" evidence="2">
    <location>
        <position position="91"/>
    </location>
</feature>
<proteinExistence type="predicted"/>
<dbReference type="InterPro" id="IPR006571">
    <property type="entry name" value="TLDc_dom"/>
</dbReference>
<sequence>MTLPPRTGKSGSLPSTIIKPKLVNIISNWINRNSSPFTNNSEHEFNLIYLMSRDGFNSKTFYNKCNGQGPFVVLIRVQSKKIYGGYNPIGY</sequence>
<dbReference type="Proteomes" id="UP000233469">
    <property type="component" value="Unassembled WGS sequence"/>
</dbReference>
<protein>
    <recommendedName>
        <fullName evidence="1">TLDc domain-containing protein</fullName>
    </recommendedName>
</protein>
<evidence type="ECO:0000313" key="2">
    <source>
        <dbReference type="EMBL" id="PKK65604.1"/>
    </source>
</evidence>
<accession>A0A2N1MVB6</accession>
<evidence type="ECO:0000313" key="3">
    <source>
        <dbReference type="Proteomes" id="UP000233469"/>
    </source>
</evidence>
<dbReference type="PROSITE" id="PS51886">
    <property type="entry name" value="TLDC"/>
    <property type="match status" value="1"/>
</dbReference>
<feature type="domain" description="TLDc" evidence="1">
    <location>
        <begin position="16"/>
        <end position="91"/>
    </location>
</feature>
<dbReference type="AlphaFoldDB" id="A0A2N1MVB6"/>
<dbReference type="EMBL" id="LLXL01001232">
    <property type="protein sequence ID" value="PKK65604.1"/>
    <property type="molecule type" value="Genomic_DNA"/>
</dbReference>
<reference evidence="2 3" key="1">
    <citation type="submission" date="2016-04" db="EMBL/GenBank/DDBJ databases">
        <title>Genome analyses suggest a sexual origin of heterokaryosis in a supposedly ancient asexual fungus.</title>
        <authorList>
            <person name="Ropars J."/>
            <person name="Sedzielewska K."/>
            <person name="Noel J."/>
            <person name="Charron P."/>
            <person name="Farinelli L."/>
            <person name="Marton T."/>
            <person name="Kruger M."/>
            <person name="Pelin A."/>
            <person name="Brachmann A."/>
            <person name="Corradi N."/>
        </authorList>
    </citation>
    <scope>NUCLEOTIDE SEQUENCE [LARGE SCALE GENOMIC DNA]</scope>
    <source>
        <strain evidence="2 3">C2</strain>
    </source>
</reference>
<gene>
    <name evidence="2" type="ORF">RhiirC2_754805</name>
</gene>